<dbReference type="InterPro" id="IPR001054">
    <property type="entry name" value="A/G_cyclase"/>
</dbReference>
<dbReference type="PANTHER" id="PTHR43081:SF1">
    <property type="entry name" value="ADENYLATE CYCLASE, TERMINAL-DIFFERENTIATION SPECIFIC"/>
    <property type="match status" value="1"/>
</dbReference>
<dbReference type="SUPFAM" id="SSF55073">
    <property type="entry name" value="Nucleotide cyclase"/>
    <property type="match status" value="1"/>
</dbReference>
<dbReference type="PROSITE" id="PS50125">
    <property type="entry name" value="GUANYLATE_CYCLASE_2"/>
    <property type="match status" value="1"/>
</dbReference>
<dbReference type="Gene3D" id="3.30.70.1230">
    <property type="entry name" value="Nucleotide cyclase"/>
    <property type="match status" value="1"/>
</dbReference>
<sequence length="383" mass="41866">MSATLSATFRTLLVSSSESSRALLERLLDGSDFVIDDMVAPDQVIASVARRAPDLIVIDVEADATTLTRVCGVLKANPTTLLVPLVGLAKSAKQRLLAFEAGVDDFLTHQVRRDEFMVRVRSLLKVSAARRQLAAEQLAEEVKRRELIRAAFRRYISPKLADQILASPELLDSMFAGTHKRTQVAVMFADMRGFTALSERLNPEQVVELLNEFFKLLTDITFEYEGTVFSMAGDSLLVGFGVPVAQEDGAERAILAAKLMLEKFAGLAHRWTQRYGVETGLGIGINVGEVIAGNIGSPSYMNYTIIGDTVNVASRLGQRARAGEMLFSDAVKTWLDERGVDVGAMPLPSLVLRGRSSPIGIFCVPTSNNERLDFRPDATLPPH</sequence>
<feature type="domain" description="Guanylate cyclase" evidence="3">
    <location>
        <begin position="185"/>
        <end position="317"/>
    </location>
</feature>
<keyword evidence="1" id="KW-0597">Phosphoprotein</keyword>
<keyword evidence="5" id="KW-1185">Reference proteome</keyword>
<dbReference type="RefSeq" id="WP_203168510.1">
    <property type="nucleotide sequence ID" value="NZ_JAEVLS010000003.1"/>
</dbReference>
<evidence type="ECO:0000313" key="5">
    <source>
        <dbReference type="Proteomes" id="UP000661077"/>
    </source>
</evidence>
<comment type="caution">
    <text evidence="4">The sequence shown here is derived from an EMBL/GenBank/DDBJ whole genome shotgun (WGS) entry which is preliminary data.</text>
</comment>
<dbReference type="Gene3D" id="3.40.50.2300">
    <property type="match status" value="1"/>
</dbReference>
<protein>
    <recommendedName>
        <fullName evidence="6">Adenylate/guanylate cyclase domain-containing response regulator</fullName>
    </recommendedName>
</protein>
<evidence type="ECO:0000313" key="4">
    <source>
        <dbReference type="EMBL" id="MBM0106404.1"/>
    </source>
</evidence>
<evidence type="ECO:0008006" key="6">
    <source>
        <dbReference type="Google" id="ProtNLM"/>
    </source>
</evidence>
<gene>
    <name evidence="4" type="ORF">JM946_16855</name>
</gene>
<dbReference type="PROSITE" id="PS50110">
    <property type="entry name" value="RESPONSE_REGULATORY"/>
    <property type="match status" value="1"/>
</dbReference>
<dbReference type="PANTHER" id="PTHR43081">
    <property type="entry name" value="ADENYLATE CYCLASE, TERMINAL-DIFFERENTIATION SPECIFIC-RELATED"/>
    <property type="match status" value="1"/>
</dbReference>
<feature type="domain" description="Response regulatory" evidence="2">
    <location>
        <begin position="10"/>
        <end position="124"/>
    </location>
</feature>
<dbReference type="InterPro" id="IPR029787">
    <property type="entry name" value="Nucleotide_cyclase"/>
</dbReference>
<reference evidence="4 5" key="1">
    <citation type="journal article" date="2021" name="Int. J. Syst. Evol. Microbiol.">
        <title>Steroidobacter gossypii sp. nov., isolated from soil of cotton cropping field.</title>
        <authorList>
            <person name="Huang R."/>
            <person name="Yang S."/>
            <person name="Zhen C."/>
            <person name="Liu W."/>
        </authorList>
    </citation>
    <scope>NUCLEOTIDE SEQUENCE [LARGE SCALE GENOMIC DNA]</scope>
    <source>
        <strain evidence="4 5">S1-65</strain>
    </source>
</reference>
<proteinExistence type="predicted"/>
<dbReference type="SMART" id="SM00044">
    <property type="entry name" value="CYCc"/>
    <property type="match status" value="1"/>
</dbReference>
<organism evidence="4 5">
    <name type="scientific">Steroidobacter gossypii</name>
    <dbReference type="NCBI Taxonomy" id="2805490"/>
    <lineage>
        <taxon>Bacteria</taxon>
        <taxon>Pseudomonadati</taxon>
        <taxon>Pseudomonadota</taxon>
        <taxon>Gammaproteobacteria</taxon>
        <taxon>Steroidobacterales</taxon>
        <taxon>Steroidobacteraceae</taxon>
        <taxon>Steroidobacter</taxon>
    </lineage>
</organism>
<dbReference type="SUPFAM" id="SSF52172">
    <property type="entry name" value="CheY-like"/>
    <property type="match status" value="1"/>
</dbReference>
<name>A0ABS1WZJ5_9GAMM</name>
<accession>A0ABS1WZJ5</accession>
<dbReference type="CDD" id="cd07302">
    <property type="entry name" value="CHD"/>
    <property type="match status" value="1"/>
</dbReference>
<dbReference type="InterPro" id="IPR050697">
    <property type="entry name" value="Adenylyl/Guanylyl_Cyclase_3/4"/>
</dbReference>
<dbReference type="Proteomes" id="UP000661077">
    <property type="component" value="Unassembled WGS sequence"/>
</dbReference>
<dbReference type="InterPro" id="IPR011006">
    <property type="entry name" value="CheY-like_superfamily"/>
</dbReference>
<evidence type="ECO:0000256" key="1">
    <source>
        <dbReference type="PROSITE-ProRule" id="PRU00169"/>
    </source>
</evidence>
<evidence type="ECO:0000259" key="2">
    <source>
        <dbReference type="PROSITE" id="PS50110"/>
    </source>
</evidence>
<dbReference type="Pfam" id="PF00211">
    <property type="entry name" value="Guanylate_cyc"/>
    <property type="match status" value="1"/>
</dbReference>
<evidence type="ECO:0000259" key="3">
    <source>
        <dbReference type="PROSITE" id="PS50125"/>
    </source>
</evidence>
<dbReference type="InterPro" id="IPR001789">
    <property type="entry name" value="Sig_transdc_resp-reg_receiver"/>
</dbReference>
<dbReference type="EMBL" id="JAEVLS010000003">
    <property type="protein sequence ID" value="MBM0106404.1"/>
    <property type="molecule type" value="Genomic_DNA"/>
</dbReference>
<feature type="modified residue" description="4-aspartylphosphate" evidence="1">
    <location>
        <position position="59"/>
    </location>
</feature>